<reference evidence="2 3" key="1">
    <citation type="submission" date="2018-10" db="EMBL/GenBank/DDBJ databases">
        <authorList>
            <person name="Jung H.S."/>
            <person name="Jeon C.O."/>
        </authorList>
    </citation>
    <scope>NUCLEOTIDE SEQUENCE [LARGE SCALE GENOMIC DNA]</scope>
    <source>
        <strain evidence="2 3">MA-7-27</strain>
    </source>
</reference>
<dbReference type="Proteomes" id="UP000281343">
    <property type="component" value="Unassembled WGS sequence"/>
</dbReference>
<sequence>MSDTSQTHTPMTPTSELADGEHVIAHFTGDTATYWRAHAWMAAIAMALGMAILAALGNAHIWTGAIGGLAAIAVRAFYLASDEVKARWDLTNRRLLGPGTRSIPLESIAVTRSLLGAVQVVTEGGDKHLLKYQADPAAVITDIDRARGGATGPSS</sequence>
<dbReference type="RefSeq" id="WP_121896288.1">
    <property type="nucleotide sequence ID" value="NZ_RCNT01000001.1"/>
</dbReference>
<feature type="transmembrane region" description="Helical" evidence="1">
    <location>
        <begin position="37"/>
        <end position="55"/>
    </location>
</feature>
<dbReference type="EMBL" id="RCNT01000001">
    <property type="protein sequence ID" value="RMA43698.1"/>
    <property type="molecule type" value="Genomic_DNA"/>
</dbReference>
<comment type="caution">
    <text evidence="2">The sequence shown here is derived from an EMBL/GenBank/DDBJ whole genome shotgun (WGS) entry which is preliminary data.</text>
</comment>
<proteinExistence type="predicted"/>
<evidence type="ECO:0000313" key="2">
    <source>
        <dbReference type="EMBL" id="RMA43698.1"/>
    </source>
</evidence>
<keyword evidence="1" id="KW-1133">Transmembrane helix</keyword>
<keyword evidence="1" id="KW-0812">Transmembrane</keyword>
<gene>
    <name evidence="2" type="ORF">D9R08_01860</name>
</gene>
<keyword evidence="3" id="KW-1185">Reference proteome</keyword>
<evidence type="ECO:0008006" key="4">
    <source>
        <dbReference type="Google" id="ProtNLM"/>
    </source>
</evidence>
<keyword evidence="1" id="KW-0472">Membrane</keyword>
<feature type="transmembrane region" description="Helical" evidence="1">
    <location>
        <begin position="61"/>
        <end position="80"/>
    </location>
</feature>
<evidence type="ECO:0000313" key="3">
    <source>
        <dbReference type="Proteomes" id="UP000281343"/>
    </source>
</evidence>
<name>A0A3L9Y8T2_9RHOB</name>
<evidence type="ECO:0000256" key="1">
    <source>
        <dbReference type="SAM" id="Phobius"/>
    </source>
</evidence>
<protein>
    <recommendedName>
        <fullName evidence="4">DUF304 domain-containing protein</fullName>
    </recommendedName>
</protein>
<dbReference type="OrthoDB" id="7861868at2"/>
<dbReference type="AlphaFoldDB" id="A0A3L9Y8T2"/>
<organism evidence="2 3">
    <name type="scientific">Rhodophyticola porphyridii</name>
    <dbReference type="NCBI Taxonomy" id="1852017"/>
    <lineage>
        <taxon>Bacteria</taxon>
        <taxon>Pseudomonadati</taxon>
        <taxon>Pseudomonadota</taxon>
        <taxon>Alphaproteobacteria</taxon>
        <taxon>Rhodobacterales</taxon>
        <taxon>Roseobacteraceae</taxon>
        <taxon>Rhodophyticola</taxon>
    </lineage>
</organism>
<accession>A0A3L9Y8T2</accession>